<evidence type="ECO:0000313" key="1">
    <source>
        <dbReference type="EMBL" id="RLE08947.1"/>
    </source>
</evidence>
<sequence>MERNAVDAAMGTYSVTTPYGIVRIMNRGRVVQFELYDDIHQSRHNLVLYRYVKWLHDVKGVDRINCDHVSFPWLDRTMQLRRGSRKLDIVYEHKGRLHECELKTEREVGLDTTARQIQDYAKVCKNLIVLVPLSEVENMKNILKLINLDTRVKVDTYEVESW</sequence>
<reference evidence="1 2" key="1">
    <citation type="submission" date="2018-06" db="EMBL/GenBank/DDBJ databases">
        <title>Extensive metabolic versatility and redundancy in microbially diverse, dynamic hydrothermal sediments.</title>
        <authorList>
            <person name="Dombrowski N."/>
            <person name="Teske A."/>
            <person name="Baker B.J."/>
        </authorList>
    </citation>
    <scope>NUCLEOTIDE SEQUENCE [LARGE SCALE GENOMIC DNA]</scope>
    <source>
        <strain evidence="1">B7_G13</strain>
    </source>
</reference>
<evidence type="ECO:0008006" key="3">
    <source>
        <dbReference type="Google" id="ProtNLM"/>
    </source>
</evidence>
<dbReference type="Proteomes" id="UP000277457">
    <property type="component" value="Unassembled WGS sequence"/>
</dbReference>
<dbReference type="AlphaFoldDB" id="A0A662D2E4"/>
<evidence type="ECO:0000313" key="2">
    <source>
        <dbReference type="Proteomes" id="UP000277457"/>
    </source>
</evidence>
<organism evidence="1 2">
    <name type="scientific">Aerophobetes bacterium</name>
    <dbReference type="NCBI Taxonomy" id="2030807"/>
    <lineage>
        <taxon>Bacteria</taxon>
        <taxon>Candidatus Aerophobota</taxon>
    </lineage>
</organism>
<gene>
    <name evidence="1" type="ORF">DRZ78_00025</name>
</gene>
<name>A0A662D2E4_UNCAE</name>
<comment type="caution">
    <text evidence="1">The sequence shown here is derived from an EMBL/GenBank/DDBJ whole genome shotgun (WGS) entry which is preliminary data.</text>
</comment>
<protein>
    <recommendedName>
        <fullName evidence="3">DUF4143 domain-containing protein</fullName>
    </recommendedName>
</protein>
<proteinExistence type="predicted"/>
<dbReference type="EMBL" id="QMPY01000001">
    <property type="protein sequence ID" value="RLE08947.1"/>
    <property type="molecule type" value="Genomic_DNA"/>
</dbReference>
<accession>A0A662D2E4</accession>